<reference evidence="4" key="1">
    <citation type="journal article" date="2023" name="Commun. Biol.">
        <title>Genome analysis of Parmales, the sister group of diatoms, reveals the evolutionary specialization of diatoms from phago-mixotrophs to photoautotrophs.</title>
        <authorList>
            <person name="Ban H."/>
            <person name="Sato S."/>
            <person name="Yoshikawa S."/>
            <person name="Yamada K."/>
            <person name="Nakamura Y."/>
            <person name="Ichinomiya M."/>
            <person name="Sato N."/>
            <person name="Blanc-Mathieu R."/>
            <person name="Endo H."/>
            <person name="Kuwata A."/>
            <person name="Ogata H."/>
        </authorList>
    </citation>
    <scope>NUCLEOTIDE SEQUENCE [LARGE SCALE GENOMIC DNA]</scope>
</reference>
<dbReference type="AlphaFoldDB" id="A0A9W7GEL1"/>
<feature type="transmembrane region" description="Helical" evidence="2">
    <location>
        <begin position="20"/>
        <end position="39"/>
    </location>
</feature>
<protein>
    <submittedName>
        <fullName evidence="3">Uncharacterized protein</fullName>
    </submittedName>
</protein>
<feature type="region of interest" description="Disordered" evidence="1">
    <location>
        <begin position="184"/>
        <end position="204"/>
    </location>
</feature>
<name>A0A9W7GEL1_9STRA</name>
<evidence type="ECO:0000256" key="1">
    <source>
        <dbReference type="SAM" id="MobiDB-lite"/>
    </source>
</evidence>
<keyword evidence="4" id="KW-1185">Reference proteome</keyword>
<sequence length="231" mass="26189">MLGIWVSAVLSPYNGVSISPYFFFFLTNWSITLMTILCLCHHSDKFAHTSFAVSVLLFVAWILFLVPFDPHVLSGFHSYVTHLFPLLLHLPPFLPLKSCQMISPPPQPPLQVFYGITFYIIYIIWTICFDLFNLTCEGLPYIYKSLSWSTHPFLSLTIVCSLLCVYTGVYFCTRRVLIGGCDPRGSTSSQRVTRIPSLEEDRSEGALKLRQSSHDSLEDVPGLNHPTFVVI</sequence>
<keyword evidence="2" id="KW-0812">Transmembrane</keyword>
<feature type="transmembrane region" description="Helical" evidence="2">
    <location>
        <begin position="46"/>
        <end position="66"/>
    </location>
</feature>
<evidence type="ECO:0000313" key="3">
    <source>
        <dbReference type="EMBL" id="GMI43073.1"/>
    </source>
</evidence>
<comment type="caution">
    <text evidence="3">The sequence shown here is derived from an EMBL/GenBank/DDBJ whole genome shotgun (WGS) entry which is preliminary data.</text>
</comment>
<proteinExistence type="predicted"/>
<gene>
    <name evidence="3" type="ORF">TrCOL_g8101</name>
</gene>
<evidence type="ECO:0000256" key="2">
    <source>
        <dbReference type="SAM" id="Phobius"/>
    </source>
</evidence>
<keyword evidence="2" id="KW-1133">Transmembrane helix</keyword>
<dbReference type="Proteomes" id="UP001165065">
    <property type="component" value="Unassembled WGS sequence"/>
</dbReference>
<organism evidence="3 4">
    <name type="scientific">Triparma columacea</name>
    <dbReference type="NCBI Taxonomy" id="722753"/>
    <lineage>
        <taxon>Eukaryota</taxon>
        <taxon>Sar</taxon>
        <taxon>Stramenopiles</taxon>
        <taxon>Ochrophyta</taxon>
        <taxon>Bolidophyceae</taxon>
        <taxon>Parmales</taxon>
        <taxon>Triparmaceae</taxon>
        <taxon>Triparma</taxon>
    </lineage>
</organism>
<feature type="transmembrane region" description="Helical" evidence="2">
    <location>
        <begin position="112"/>
        <end position="132"/>
    </location>
</feature>
<accession>A0A9W7GEL1</accession>
<feature type="transmembrane region" description="Helical" evidence="2">
    <location>
        <begin position="152"/>
        <end position="172"/>
    </location>
</feature>
<dbReference type="EMBL" id="BRYA01001449">
    <property type="protein sequence ID" value="GMI43073.1"/>
    <property type="molecule type" value="Genomic_DNA"/>
</dbReference>
<dbReference type="OrthoDB" id="10416333at2759"/>
<keyword evidence="2" id="KW-0472">Membrane</keyword>
<evidence type="ECO:0000313" key="4">
    <source>
        <dbReference type="Proteomes" id="UP001165065"/>
    </source>
</evidence>